<evidence type="ECO:0008006" key="4">
    <source>
        <dbReference type="Google" id="ProtNLM"/>
    </source>
</evidence>
<protein>
    <recommendedName>
        <fullName evidence="4">Recombinase RecT</fullName>
    </recommendedName>
</protein>
<comment type="caution">
    <text evidence="2">The sequence shown here is derived from an EMBL/GenBank/DDBJ whole genome shotgun (WGS) entry which is preliminary data.</text>
</comment>
<dbReference type="STRING" id="317018.AVL63_02685"/>
<name>A0A0W8IGF3_9MICC</name>
<accession>A0A0W8IGF3</accession>
<dbReference type="EMBL" id="LQBM01000003">
    <property type="protein sequence ID" value="KUG58947.1"/>
    <property type="molecule type" value="Genomic_DNA"/>
</dbReference>
<keyword evidence="3" id="KW-1185">Reference proteome</keyword>
<reference evidence="3" key="1">
    <citation type="submission" date="2015-12" db="EMBL/GenBank/DDBJ databases">
        <authorList>
            <person name="Nair G.R."/>
            <person name="Kaur G."/>
            <person name="Mayilraj S."/>
        </authorList>
    </citation>
    <scope>NUCLEOTIDE SEQUENCE [LARGE SCALE GENOMIC DNA]</scope>
    <source>
        <strain evidence="3">CD08_7</strain>
    </source>
</reference>
<dbReference type="AlphaFoldDB" id="A0A0W8IGF3"/>
<evidence type="ECO:0000256" key="1">
    <source>
        <dbReference type="SAM" id="MobiDB-lite"/>
    </source>
</evidence>
<dbReference type="OrthoDB" id="3194907at2"/>
<evidence type="ECO:0000313" key="2">
    <source>
        <dbReference type="EMBL" id="KUG58947.1"/>
    </source>
</evidence>
<evidence type="ECO:0000313" key="3">
    <source>
        <dbReference type="Proteomes" id="UP000054023"/>
    </source>
</evidence>
<organism evidence="2 3">
    <name type="scientific">Nesterenkonia jeotgali</name>
    <dbReference type="NCBI Taxonomy" id="317018"/>
    <lineage>
        <taxon>Bacteria</taxon>
        <taxon>Bacillati</taxon>
        <taxon>Actinomycetota</taxon>
        <taxon>Actinomycetes</taxon>
        <taxon>Micrococcales</taxon>
        <taxon>Micrococcaceae</taxon>
        <taxon>Nesterenkonia</taxon>
    </lineage>
</organism>
<dbReference type="Proteomes" id="UP000054023">
    <property type="component" value="Unassembled WGS sequence"/>
</dbReference>
<sequence>MSELVRAQTVATLSDKIKYAEHLAQSGLLPASYKQQPANVLLAMEYGDALGIHQMTAINEINVISGRPAMSASLMQSLARAAGHKVRVSGDAERAVCTIVRKDDPDFEHTSEWTKAKAESSGLWGRGHWAKDPALMLKWRAISECVRLACSEVLSGLKYTPEEVLEFTSREYKQDDVVEQPPVAPREQHPEPAGASAPEPVGPDAVDQRMTDAWDNLDGLRKLYRWLRGQDPSDARLVKIQERGQQLEAQAANEVHEGEIVEEAQAETLPMDEGANA</sequence>
<gene>
    <name evidence="2" type="ORF">AVL63_02685</name>
</gene>
<dbReference type="RefSeq" id="WP_058888630.1">
    <property type="nucleotide sequence ID" value="NZ_LQBM01000003.1"/>
</dbReference>
<proteinExistence type="predicted"/>
<feature type="region of interest" description="Disordered" evidence="1">
    <location>
        <begin position="172"/>
        <end position="207"/>
    </location>
</feature>